<evidence type="ECO:0000256" key="3">
    <source>
        <dbReference type="ARBA" id="ARBA00010617"/>
    </source>
</evidence>
<evidence type="ECO:0000256" key="1">
    <source>
        <dbReference type="ARBA" id="ARBA00001971"/>
    </source>
</evidence>
<evidence type="ECO:0000256" key="4">
    <source>
        <dbReference type="ARBA" id="ARBA00022617"/>
    </source>
</evidence>
<dbReference type="InterPro" id="IPR002401">
    <property type="entry name" value="Cyt_P450_E_grp-I"/>
</dbReference>
<dbReference type="EMBL" id="JARBHA010000016">
    <property type="protein sequence ID" value="KAJ9678331.1"/>
    <property type="molecule type" value="Genomic_DNA"/>
</dbReference>
<evidence type="ECO:0000256" key="5">
    <source>
        <dbReference type="ARBA" id="ARBA00022692"/>
    </source>
</evidence>
<evidence type="ECO:0000256" key="9">
    <source>
        <dbReference type="ARBA" id="ARBA00023004"/>
    </source>
</evidence>
<dbReference type="Proteomes" id="UP001168098">
    <property type="component" value="Unassembled WGS sequence"/>
</dbReference>
<evidence type="ECO:0000256" key="12">
    <source>
        <dbReference type="PIRSR" id="PIRSR602401-1"/>
    </source>
</evidence>
<evidence type="ECO:0000313" key="14">
    <source>
        <dbReference type="EMBL" id="KAJ9678331.1"/>
    </source>
</evidence>
<evidence type="ECO:0000256" key="8">
    <source>
        <dbReference type="ARBA" id="ARBA00023002"/>
    </source>
</evidence>
<dbReference type="InterPro" id="IPR036396">
    <property type="entry name" value="Cyt_P450_sf"/>
</dbReference>
<sequence>METWVFPIIISLCVAALLKSLYDFVFPKLNLPPGPTTVPFVGNLLWLLKSFSELEPILRNLHTKYGPIVTLQIGSRPAIFVSANSLAHQALVQNGAVFANRPRALPTNKILSSNQHNISSAVYGPTWRLLRRNLTSEILHPSRVRSYSQARRWVLEILISRLQARSESGEAVQAVDHFQYNMFCLLVHMCFGDKLEEKQIQEIETIQRILLLGFSPFNILNFWPRVGNVLFRHRWDELFQLRKKQEDILLPYIRARQQLKQEIQSKQHHDGQESDSSSSSKNYVLSYVDTLLDLQLPEESRKLNDGEMVSLCSEFLNGGTDTTSTALQWIMANLVKHPHIQAKLLEEIRGVMGEGKEEIEEEDLQKMPYLKAVILEGHFVLPHSVTQDITFEGYVIPKNASLNFMVSEMNWNPKIWEDPMEFKPERFLNSKGNVDEVFDITGSREIKMMSFGAGRRKCPGHGLAMLNLEYFVANLVRSFEWKAMEGDEVDLSKKQEFTVVMKNPLQVHLSPRWK</sequence>
<keyword evidence="6 12" id="KW-0479">Metal-binding</keyword>
<comment type="subcellular location">
    <subcellularLocation>
        <location evidence="2">Membrane</location>
        <topology evidence="2">Single-pass membrane protein</topology>
    </subcellularLocation>
</comment>
<keyword evidence="9 12" id="KW-0408">Iron</keyword>
<comment type="caution">
    <text evidence="14">The sequence shown here is derived from an EMBL/GenBank/DDBJ whole genome shotgun (WGS) entry which is preliminary data.</text>
</comment>
<evidence type="ECO:0000256" key="7">
    <source>
        <dbReference type="ARBA" id="ARBA00022989"/>
    </source>
</evidence>
<dbReference type="GO" id="GO:0005506">
    <property type="term" value="F:iron ion binding"/>
    <property type="evidence" value="ECO:0007669"/>
    <property type="project" value="InterPro"/>
</dbReference>
<evidence type="ECO:0000256" key="6">
    <source>
        <dbReference type="ARBA" id="ARBA00022723"/>
    </source>
</evidence>
<dbReference type="InterPro" id="IPR017972">
    <property type="entry name" value="Cyt_P450_CS"/>
</dbReference>
<dbReference type="PANTHER" id="PTHR24298:SF800">
    <property type="entry name" value="CYTOCHROME P450 89A2-RELATED"/>
    <property type="match status" value="1"/>
</dbReference>
<name>A0AA38YX50_VITRO</name>
<evidence type="ECO:0000256" key="11">
    <source>
        <dbReference type="ARBA" id="ARBA00023136"/>
    </source>
</evidence>
<dbReference type="GO" id="GO:0016709">
    <property type="term" value="F:oxidoreductase activity, acting on paired donors, with incorporation or reduction of molecular oxygen, NAD(P)H as one donor, and incorporation of one atom of oxygen"/>
    <property type="evidence" value="ECO:0007669"/>
    <property type="project" value="TreeGrafter"/>
</dbReference>
<dbReference type="GO" id="GO:0016020">
    <property type="term" value="C:membrane"/>
    <property type="evidence" value="ECO:0007669"/>
    <property type="project" value="UniProtKB-SubCell"/>
</dbReference>
<dbReference type="Pfam" id="PF00067">
    <property type="entry name" value="p450"/>
    <property type="match status" value="1"/>
</dbReference>
<evidence type="ECO:0000256" key="2">
    <source>
        <dbReference type="ARBA" id="ARBA00004167"/>
    </source>
</evidence>
<organism evidence="14 15">
    <name type="scientific">Vitis rotundifolia</name>
    <name type="common">Muscadine grape</name>
    <dbReference type="NCBI Taxonomy" id="103349"/>
    <lineage>
        <taxon>Eukaryota</taxon>
        <taxon>Viridiplantae</taxon>
        <taxon>Streptophyta</taxon>
        <taxon>Embryophyta</taxon>
        <taxon>Tracheophyta</taxon>
        <taxon>Spermatophyta</taxon>
        <taxon>Magnoliopsida</taxon>
        <taxon>eudicotyledons</taxon>
        <taxon>Gunneridae</taxon>
        <taxon>Pentapetalae</taxon>
        <taxon>rosids</taxon>
        <taxon>Vitales</taxon>
        <taxon>Vitaceae</taxon>
        <taxon>Viteae</taxon>
        <taxon>Vitis</taxon>
    </lineage>
</organism>
<evidence type="ECO:0000256" key="13">
    <source>
        <dbReference type="RuleBase" id="RU000461"/>
    </source>
</evidence>
<dbReference type="CDD" id="cd11075">
    <property type="entry name" value="CYP77_89"/>
    <property type="match status" value="1"/>
</dbReference>
<dbReference type="PRINTS" id="PR00385">
    <property type="entry name" value="P450"/>
</dbReference>
<dbReference type="FunFam" id="1.10.630.10:FF:000012">
    <property type="entry name" value="Cytochrome P450 family protein"/>
    <property type="match status" value="1"/>
</dbReference>
<feature type="binding site" description="axial binding residue" evidence="12">
    <location>
        <position position="458"/>
    </location>
    <ligand>
        <name>heme</name>
        <dbReference type="ChEBI" id="CHEBI:30413"/>
    </ligand>
    <ligandPart>
        <name>Fe</name>
        <dbReference type="ChEBI" id="CHEBI:18248"/>
    </ligandPart>
</feature>
<proteinExistence type="inferred from homology"/>
<dbReference type="AlphaFoldDB" id="A0AA38YX50"/>
<protein>
    <recommendedName>
        <fullName evidence="16">Cytochrome P450</fullName>
    </recommendedName>
</protein>
<dbReference type="PROSITE" id="PS00086">
    <property type="entry name" value="CYTOCHROME_P450"/>
    <property type="match status" value="1"/>
</dbReference>
<reference evidence="14 15" key="1">
    <citation type="journal article" date="2023" name="BMC Biotechnol.">
        <title>Vitis rotundifolia cv Carlos genome sequencing.</title>
        <authorList>
            <person name="Huff M."/>
            <person name="Hulse-Kemp A."/>
            <person name="Scheffler B."/>
            <person name="Youngblood R."/>
            <person name="Simpson S."/>
            <person name="Babiker E."/>
            <person name="Staton M."/>
        </authorList>
    </citation>
    <scope>NUCLEOTIDE SEQUENCE [LARGE SCALE GENOMIC DNA]</scope>
    <source>
        <tissue evidence="14">Leaf</tissue>
    </source>
</reference>
<accession>A0AA38YX50</accession>
<dbReference type="PANTHER" id="PTHR24298">
    <property type="entry name" value="FLAVONOID 3'-MONOOXYGENASE-RELATED"/>
    <property type="match status" value="1"/>
</dbReference>
<dbReference type="Gene3D" id="1.10.630.10">
    <property type="entry name" value="Cytochrome P450"/>
    <property type="match status" value="1"/>
</dbReference>
<gene>
    <name evidence="14" type="ORF">PVL29_020485</name>
</gene>
<evidence type="ECO:0000256" key="10">
    <source>
        <dbReference type="ARBA" id="ARBA00023033"/>
    </source>
</evidence>
<keyword evidence="10 13" id="KW-0503">Monooxygenase</keyword>
<dbReference type="InterPro" id="IPR001128">
    <property type="entry name" value="Cyt_P450"/>
</dbReference>
<dbReference type="PRINTS" id="PR00463">
    <property type="entry name" value="EP450I"/>
</dbReference>
<dbReference type="SUPFAM" id="SSF48264">
    <property type="entry name" value="Cytochrome P450"/>
    <property type="match status" value="1"/>
</dbReference>
<keyword evidence="7" id="KW-1133">Transmembrane helix</keyword>
<dbReference type="InterPro" id="IPR051103">
    <property type="entry name" value="Plant_metabolite_P450s"/>
</dbReference>
<keyword evidence="11" id="KW-0472">Membrane</keyword>
<keyword evidence="15" id="KW-1185">Reference proteome</keyword>
<keyword evidence="4 12" id="KW-0349">Heme</keyword>
<comment type="similarity">
    <text evidence="3 13">Belongs to the cytochrome P450 family.</text>
</comment>
<evidence type="ECO:0000313" key="15">
    <source>
        <dbReference type="Proteomes" id="UP001168098"/>
    </source>
</evidence>
<evidence type="ECO:0008006" key="16">
    <source>
        <dbReference type="Google" id="ProtNLM"/>
    </source>
</evidence>
<keyword evidence="8 13" id="KW-0560">Oxidoreductase</keyword>
<comment type="cofactor">
    <cofactor evidence="1 12">
        <name>heme</name>
        <dbReference type="ChEBI" id="CHEBI:30413"/>
    </cofactor>
</comment>
<keyword evidence="5" id="KW-0812">Transmembrane</keyword>
<dbReference type="GO" id="GO:0020037">
    <property type="term" value="F:heme binding"/>
    <property type="evidence" value="ECO:0007669"/>
    <property type="project" value="InterPro"/>
</dbReference>